<organism evidence="3 4">
    <name type="scientific">Candidatus Onthovivens merdipullorum</name>
    <dbReference type="NCBI Taxonomy" id="2840889"/>
    <lineage>
        <taxon>Bacteria</taxon>
        <taxon>Bacillati</taxon>
        <taxon>Bacillota</taxon>
        <taxon>Bacilli</taxon>
        <taxon>Bacillales</taxon>
        <taxon>Candidatus Onthovivens</taxon>
    </lineage>
</organism>
<accession>A0A9D9GVS3</accession>
<reference evidence="3" key="1">
    <citation type="submission" date="2020-10" db="EMBL/GenBank/DDBJ databases">
        <authorList>
            <person name="Gilroy R."/>
        </authorList>
    </citation>
    <scope>NUCLEOTIDE SEQUENCE</scope>
    <source>
        <strain evidence="3">11159</strain>
    </source>
</reference>
<dbReference type="PROSITE" id="PS51257">
    <property type="entry name" value="PROKAR_LIPOPROTEIN"/>
    <property type="match status" value="1"/>
</dbReference>
<dbReference type="InterPro" id="IPR018711">
    <property type="entry name" value="NAGPA"/>
</dbReference>
<feature type="domain" description="Phosphodiester glycosidase" evidence="2">
    <location>
        <begin position="400"/>
        <end position="514"/>
    </location>
</feature>
<evidence type="ECO:0000256" key="1">
    <source>
        <dbReference type="SAM" id="SignalP"/>
    </source>
</evidence>
<dbReference type="PANTHER" id="PTHR40446:SF2">
    <property type="entry name" value="N-ACETYLGLUCOSAMINE-1-PHOSPHODIESTER ALPHA-N-ACETYLGLUCOSAMINIDASE"/>
    <property type="match status" value="1"/>
</dbReference>
<keyword evidence="3" id="KW-0378">Hydrolase</keyword>
<comment type="caution">
    <text evidence="3">The sequence shown here is derived from an EMBL/GenBank/DDBJ whole genome shotgun (WGS) entry which is preliminary data.</text>
</comment>
<sequence>MKKRILNIISISSLLFLSGTSLFSCNKEDDKQEKETRYFVTYNESEDYVINGIESEGYLNGDTLKFSVDVTNKDKKISEVTINNNIVSPNSNLEYEYIINNSDVRINITLVNKSIFEVSSPGNNKIYPTNLEKFAPTLFKEDSLSIIETNILGDGVSEDVYSFLLNNGNEVRAHTVNVDLTKAKLTTNYASEGIATPYEQMLDYESKTNKKVMAITNADFFATGVGTSVNAYATNNKVIKASHNDNGIYDHLTPGNDVPASMPMLIGVSGESALISPLIQSDSKEEVIKSELSNILVYEENNEVITIENVLTNGSSLTSNYDLLLINENIKIELSSEDVLYKVKLDDSSEVITSGLIEQIIDYGIDDFSYNITDASEYFYFVSSEDLSLEVNKRVGYSLTSEDDTFKFYKDIIGGRQSLVENGEIAKTVGEENSNGAQTSNIPRTSIGIKDDHTIILCAIEALRYGNHSSSDSDTYGVNLPELAEFLRYIGCFDAMNFDGGGSTQLITKNDNGNGLAKVRIRSSDFGTYELADSRKVYNTVI</sequence>
<proteinExistence type="predicted"/>
<keyword evidence="3" id="KW-0326">Glycosidase</keyword>
<evidence type="ECO:0000313" key="3">
    <source>
        <dbReference type="EMBL" id="MBO8426996.1"/>
    </source>
</evidence>
<feature type="signal peptide" evidence="1">
    <location>
        <begin position="1"/>
        <end position="23"/>
    </location>
</feature>
<dbReference type="GO" id="GO:0016798">
    <property type="term" value="F:hydrolase activity, acting on glycosyl bonds"/>
    <property type="evidence" value="ECO:0007669"/>
    <property type="project" value="UniProtKB-KW"/>
</dbReference>
<dbReference type="Proteomes" id="UP000823613">
    <property type="component" value="Unassembled WGS sequence"/>
</dbReference>
<dbReference type="PANTHER" id="PTHR40446">
    <property type="entry name" value="N-ACETYLGLUCOSAMINE-1-PHOSPHODIESTER ALPHA-N-ACETYLGLUCOSAMINIDASE"/>
    <property type="match status" value="1"/>
</dbReference>
<dbReference type="AlphaFoldDB" id="A0A9D9GVS3"/>
<gene>
    <name evidence="3" type="ORF">IAC58_00315</name>
</gene>
<protein>
    <submittedName>
        <fullName evidence="3">Phosphodiester glycosidase family protein</fullName>
    </submittedName>
</protein>
<evidence type="ECO:0000259" key="2">
    <source>
        <dbReference type="Pfam" id="PF09992"/>
    </source>
</evidence>
<keyword evidence="1" id="KW-0732">Signal</keyword>
<evidence type="ECO:0000313" key="4">
    <source>
        <dbReference type="Proteomes" id="UP000823613"/>
    </source>
</evidence>
<feature type="non-terminal residue" evidence="3">
    <location>
        <position position="542"/>
    </location>
</feature>
<dbReference type="EMBL" id="JADIMY010000004">
    <property type="protein sequence ID" value="MBO8426996.1"/>
    <property type="molecule type" value="Genomic_DNA"/>
</dbReference>
<name>A0A9D9GVS3_9BACL</name>
<feature type="chain" id="PRO_5038715592" evidence="1">
    <location>
        <begin position="24"/>
        <end position="542"/>
    </location>
</feature>
<dbReference type="Pfam" id="PF09992">
    <property type="entry name" value="NAGPA"/>
    <property type="match status" value="1"/>
</dbReference>
<reference evidence="3" key="2">
    <citation type="journal article" date="2021" name="PeerJ">
        <title>Extensive microbial diversity within the chicken gut microbiome revealed by metagenomics and culture.</title>
        <authorList>
            <person name="Gilroy R."/>
            <person name="Ravi A."/>
            <person name="Getino M."/>
            <person name="Pursley I."/>
            <person name="Horton D.L."/>
            <person name="Alikhan N.F."/>
            <person name="Baker D."/>
            <person name="Gharbi K."/>
            <person name="Hall N."/>
            <person name="Watson M."/>
            <person name="Adriaenssens E.M."/>
            <person name="Foster-Nyarko E."/>
            <person name="Jarju S."/>
            <person name="Secka A."/>
            <person name="Antonio M."/>
            <person name="Oren A."/>
            <person name="Chaudhuri R.R."/>
            <person name="La Ragione R."/>
            <person name="Hildebrand F."/>
            <person name="Pallen M.J."/>
        </authorList>
    </citation>
    <scope>NUCLEOTIDE SEQUENCE</scope>
    <source>
        <strain evidence="3">11159</strain>
    </source>
</reference>